<sequence length="105" mass="11732">MVDFRSGIAWFVCKARPQQGDLRLSDPPSDQGASERAQTQHREVPEILVYVSLSTGPPTPPLEQAQNVMFSHKTFYSGNNTICHRSIGKPLFATAMKECHYLPSQ</sequence>
<dbReference type="AlphaFoldDB" id="A0AAV3ZZG2"/>
<name>A0AAV3ZZG2_9GAST</name>
<evidence type="ECO:0000313" key="2">
    <source>
        <dbReference type="EMBL" id="GFO00427.1"/>
    </source>
</evidence>
<organism evidence="2 3">
    <name type="scientific">Plakobranchus ocellatus</name>
    <dbReference type="NCBI Taxonomy" id="259542"/>
    <lineage>
        <taxon>Eukaryota</taxon>
        <taxon>Metazoa</taxon>
        <taxon>Spiralia</taxon>
        <taxon>Lophotrochozoa</taxon>
        <taxon>Mollusca</taxon>
        <taxon>Gastropoda</taxon>
        <taxon>Heterobranchia</taxon>
        <taxon>Euthyneura</taxon>
        <taxon>Panpulmonata</taxon>
        <taxon>Sacoglossa</taxon>
        <taxon>Placobranchoidea</taxon>
        <taxon>Plakobranchidae</taxon>
        <taxon>Plakobranchus</taxon>
    </lineage>
</organism>
<feature type="region of interest" description="Disordered" evidence="1">
    <location>
        <begin position="19"/>
        <end position="42"/>
    </location>
</feature>
<evidence type="ECO:0000256" key="1">
    <source>
        <dbReference type="SAM" id="MobiDB-lite"/>
    </source>
</evidence>
<reference evidence="2 3" key="1">
    <citation type="journal article" date="2021" name="Elife">
        <title>Chloroplast acquisition without the gene transfer in kleptoplastic sea slugs, Plakobranchus ocellatus.</title>
        <authorList>
            <person name="Maeda T."/>
            <person name="Takahashi S."/>
            <person name="Yoshida T."/>
            <person name="Shimamura S."/>
            <person name="Takaki Y."/>
            <person name="Nagai Y."/>
            <person name="Toyoda A."/>
            <person name="Suzuki Y."/>
            <person name="Arimoto A."/>
            <person name="Ishii H."/>
            <person name="Satoh N."/>
            <person name="Nishiyama T."/>
            <person name="Hasebe M."/>
            <person name="Maruyama T."/>
            <person name="Minagawa J."/>
            <person name="Obokata J."/>
            <person name="Shigenobu S."/>
        </authorList>
    </citation>
    <scope>NUCLEOTIDE SEQUENCE [LARGE SCALE GENOMIC DNA]</scope>
</reference>
<keyword evidence="3" id="KW-1185">Reference proteome</keyword>
<dbReference type="Proteomes" id="UP000735302">
    <property type="component" value="Unassembled WGS sequence"/>
</dbReference>
<dbReference type="EMBL" id="BLXT01003087">
    <property type="protein sequence ID" value="GFO00427.1"/>
    <property type="molecule type" value="Genomic_DNA"/>
</dbReference>
<evidence type="ECO:0000313" key="3">
    <source>
        <dbReference type="Proteomes" id="UP000735302"/>
    </source>
</evidence>
<comment type="caution">
    <text evidence="2">The sequence shown here is derived from an EMBL/GenBank/DDBJ whole genome shotgun (WGS) entry which is preliminary data.</text>
</comment>
<accession>A0AAV3ZZG2</accession>
<proteinExistence type="predicted"/>
<protein>
    <submittedName>
        <fullName evidence="2">Uncharacterized protein</fullName>
    </submittedName>
</protein>
<gene>
    <name evidence="2" type="ORF">PoB_002693200</name>
</gene>